<protein>
    <submittedName>
        <fullName evidence="4">Uncharacterized protein LOC104588074 isoform X1</fullName>
    </submittedName>
</protein>
<evidence type="ECO:0000313" key="4">
    <source>
        <dbReference type="RefSeq" id="XP_010244188.1"/>
    </source>
</evidence>
<feature type="compositionally biased region" description="Low complexity" evidence="2">
    <location>
        <begin position="2070"/>
        <end position="2081"/>
    </location>
</feature>
<feature type="compositionally biased region" description="Polar residues" evidence="2">
    <location>
        <begin position="2059"/>
        <end position="2069"/>
    </location>
</feature>
<feature type="region of interest" description="Disordered" evidence="2">
    <location>
        <begin position="650"/>
        <end position="673"/>
    </location>
</feature>
<reference evidence="4" key="1">
    <citation type="submission" date="2025-08" db="UniProtKB">
        <authorList>
            <consortium name="RefSeq"/>
        </authorList>
    </citation>
    <scope>IDENTIFICATION</scope>
</reference>
<dbReference type="PANTHER" id="PTHR35833:SF1">
    <property type="entry name" value="GALACTOSE-BINDING DOMAIN-CONTAINING PROTEIN"/>
    <property type="match status" value="1"/>
</dbReference>
<dbReference type="STRING" id="4432.A0A1U7YXG3"/>
<feature type="compositionally biased region" description="Basic and acidic residues" evidence="2">
    <location>
        <begin position="1997"/>
        <end position="2017"/>
    </location>
</feature>
<evidence type="ECO:0000256" key="1">
    <source>
        <dbReference type="SAM" id="Coils"/>
    </source>
</evidence>
<gene>
    <name evidence="4" type="primary">LOC104588074</name>
</gene>
<dbReference type="eggNOG" id="ENOG502QQZW">
    <property type="taxonomic scope" value="Eukaryota"/>
</dbReference>
<evidence type="ECO:0000256" key="2">
    <source>
        <dbReference type="SAM" id="MobiDB-lite"/>
    </source>
</evidence>
<proteinExistence type="predicted"/>
<dbReference type="InterPro" id="IPR008979">
    <property type="entry name" value="Galactose-bd-like_sf"/>
</dbReference>
<dbReference type="KEGG" id="nnu:104588074"/>
<dbReference type="OrthoDB" id="1739806at2759"/>
<sequence length="2176" mass="244637">MEMELEPRVKPLSYKIKGVSRESPSQKAVHVLDTDLRTHWSTGTNTKEWILVELDEPCLLSHIRIYNKSVLEWEIAAGLRYKPEAFAKVRPRCEAPRRDMVYPMNYTPCRYVRISCLRGNPIAIFFIQLIGVSVSGLEPEFQPVVNHLLPHIISHKQDANSLHLQVLQDMTNRLLVFLPQLEADLNTFPEAAEATMRFLAMLSGPFYPILQIVNERETARSSGNFVDSDVSRINQASTLMVSSNFESQPRRSRSPSPFIQPASCSIVFRSDVVFILLRKAYRDSHLGTICRTACRILQKLIEPGTPLQASVLSSELTSSVFDETLKSEASNYVSLADYSVLFGEEFKIPDDNWETNYFNVLDISSIEEGILHVLYACASQPLLCAKLADSSSDFWSVLPLMQALLPALRPPVNSTLDQVDDNFLQWKQPSVQHALSQIVAASSSSVYHPLLHSCAGYLSSFLPSHAKAACVLIDLCSGPLAPWISTVIAKVDLAIEILEDLLGTIQGACYSITRARAALKYLILALSGHMDDILSKYKEVKHKILFLVEMLEPFLDPAITPVKNTIAFGDVSAIFLEKQEQTCAIALNVIRTAVHKHSVLPSMESEWRRGSVAPSVLLAILGPNMPLPPEIDLCKCPVSKAAEQESFSVQSVSSVPRLGGSSSKPNNQDECDGKADLYEASSNIDAFEDVNLLFAPPELKNISLRNVSNIFEASIPEKNGSESVHVDNSIEGKHLIEKGPNYQFQNGLIMDVGFSIEYFNMQADYLQLMNHHESELRASEFRRLALDLHSQHEITMEGHDAAIDALLLAAECYVNPFFMTAFRGVPKVMNKMNFSGTTIPQKYEVEDLRRVSKWNKNDLEIIAQLERKRDKTVLQILLEAAELDKEYQIKVSNGESCPYDIAKEERGIKLSPEDLNSADAVTLVRQNQALLCNFLILRLQKEQYSMHEILMQSLLFLLHSATDLFCPPEHVIDIILGSGEYLNGLLTSFYYQLKEGNLQLDPEKIYAVQRRWVILQRLVIAASSGDEGQDSIFNFSSGFQYRTLVPLSSWMQRIPKFSSSPYPLVRFLGWMAVSRYAKGYLKDHLFFASDLSQLACLLSIFADEFALVDNAVYQKDEALRSEHTRDAQDHPVKMFELPDRSYGDRCFHVLYPDLHRFFPNMKKQFESFGEIILEAVGLQLRLLPSSSVPDLLCWLSDVCSWPFLATVKDQNCIRNGSDVLKGYVAKNAKAIVLYILEAIVVEHMEAMVPEIPQVVQVLVSLCKASYCDVSFLDSVLRLLKPLISYALGKVSDDEKLLTDESSCLNFESLCFDEFFSNIRQRDDCQDGSREKIYQGALSIFILGAIFTDLSFHKQMEVLRSLVSWVNFTTFEPTSSFYDYLCAFQNVLESCKLLLVDSLGDFGIHIPVQKPQFTDICKAEVHADDSDFSSCPDNATKISEKFDNSKDLNGISHRKVCALSSEVVESFSRDLEGLISKLYPTIEQCWKLHYQLAKKLIVTSAKCFIYSRCLCSIQKAVISGENDNEDLIAINSNDHFSIHWKVGLEGLAGVVVTLQNNHCWQVASVMLDYLLGFPQYFCLDSVLGTVCSAIKHFASHAPKISWRLQTDKWLSILFTRGIGGLREHKDSLVDLFCTMLGHPEPEQRSIALLYLGRLVGQDVDTGTATLPYIVCNKLVASHLVTSVSEPVLSVLVSNTWERVALIASSDPSMLLRVHAMALLADYIPFAERNQLQSFLGAADTVLCGFGRLSYPVFDGPLTWLSLVLLANACLYSPEEDIALIPQSIWKNVETLGMSKAGGKLGELERAACQALCKLRTEEDGAKEALKAVLSSSSSRQFDPEFGSTREAILQVLGNLTHVQSYFGIFAKKIDQEAIELEEAEIEMDLLQKEQALQESSKNFREPHQLPLSPVNMKDGNRLQQIKDEIHSIEKSKLREEIVARRQKKLLVRHARQKYLEEAALREAELLQELDRERTSEMEREIERQRALEIERAKTRELRHNLDMEKERQTQRELQRELEQTESGIRPSRREFSSSTTSSRPRERYRERENGRSGNEGGMRPSSSGRENQPATSTSVSSMPTVVLAGSRPFSGQLPTILQSRDRLDDRGSSYDETFDGSKDSGDTGSVGDPDLASAFDGQSAGFGPGQRHGSRGSKSRQIMERRERDGRREGKWERKHS</sequence>
<keyword evidence="1" id="KW-0175">Coiled coil</keyword>
<feature type="compositionally biased region" description="Basic and acidic residues" evidence="2">
    <location>
        <begin position="2098"/>
        <end position="2120"/>
    </location>
</feature>
<feature type="compositionally biased region" description="Basic and acidic residues" evidence="2">
    <location>
        <begin position="2156"/>
        <end position="2176"/>
    </location>
</feature>
<dbReference type="Proteomes" id="UP000189703">
    <property type="component" value="Unplaced"/>
</dbReference>
<dbReference type="GeneID" id="104588074"/>
<dbReference type="InParanoid" id="A0A1U7YXG3"/>
<feature type="compositionally biased region" description="Basic and acidic residues" evidence="2">
    <location>
        <begin position="2038"/>
        <end position="2049"/>
    </location>
</feature>
<name>A0A1U7YXG3_NELNU</name>
<dbReference type="SUPFAM" id="SSF49785">
    <property type="entry name" value="Galactose-binding domain-like"/>
    <property type="match status" value="1"/>
</dbReference>
<dbReference type="OMA" id="FACASQP"/>
<keyword evidence="3" id="KW-1185">Reference proteome</keyword>
<feature type="coiled-coil region" evidence="1">
    <location>
        <begin position="1868"/>
        <end position="1895"/>
    </location>
</feature>
<evidence type="ECO:0000313" key="3">
    <source>
        <dbReference type="Proteomes" id="UP000189703"/>
    </source>
</evidence>
<accession>A0A1U7YXG3</accession>
<dbReference type="RefSeq" id="XP_010244188.1">
    <property type="nucleotide sequence ID" value="XM_010245886.2"/>
</dbReference>
<dbReference type="CDD" id="cd22249">
    <property type="entry name" value="UDM1_RNF168_RNF169-like"/>
    <property type="match status" value="1"/>
</dbReference>
<organism evidence="3 4">
    <name type="scientific">Nelumbo nucifera</name>
    <name type="common">Sacred lotus</name>
    <dbReference type="NCBI Taxonomy" id="4432"/>
    <lineage>
        <taxon>Eukaryota</taxon>
        <taxon>Viridiplantae</taxon>
        <taxon>Streptophyta</taxon>
        <taxon>Embryophyta</taxon>
        <taxon>Tracheophyta</taxon>
        <taxon>Spermatophyta</taxon>
        <taxon>Magnoliopsida</taxon>
        <taxon>Proteales</taxon>
        <taxon>Nelumbonaceae</taxon>
        <taxon>Nelumbo</taxon>
    </lineage>
</organism>
<dbReference type="PANTHER" id="PTHR35833">
    <property type="entry name" value="GALACTOSE-BINDING DOMAIN-LIKE, ARMADILLO-TYPE FOLD PROTEIN-RELATED"/>
    <property type="match status" value="1"/>
</dbReference>
<feature type="region of interest" description="Disordered" evidence="2">
    <location>
        <begin position="1997"/>
        <end position="2176"/>
    </location>
</feature>